<dbReference type="EC" id="2.1.1.164" evidence="2"/>
<dbReference type="GO" id="GO:0102082">
    <property type="term" value="F:demethylrebeccamycin--D-glucose O-methyltransferase activity"/>
    <property type="evidence" value="ECO:0007669"/>
    <property type="project" value="UniProtKB-EC"/>
</dbReference>
<keyword evidence="3" id="KW-1185">Reference proteome</keyword>
<dbReference type="PANTHER" id="PTHR43591">
    <property type="entry name" value="METHYLTRANSFERASE"/>
    <property type="match status" value="1"/>
</dbReference>
<dbReference type="GO" id="GO:0032259">
    <property type="term" value="P:methylation"/>
    <property type="evidence" value="ECO:0007669"/>
    <property type="project" value="UniProtKB-KW"/>
</dbReference>
<dbReference type="Proteomes" id="UP000269793">
    <property type="component" value="Chromosome V"/>
</dbReference>
<reference evidence="2 3" key="1">
    <citation type="submission" date="2018-10" db="EMBL/GenBank/DDBJ databases">
        <title>Complete genome sequence of Malassezia restricta CBS 7877.</title>
        <authorList>
            <person name="Morand S.C."/>
            <person name="Bertignac M."/>
            <person name="Iltis A."/>
            <person name="Kolder I."/>
            <person name="Pirovano W."/>
            <person name="Jourdain R."/>
            <person name="Clavaud C."/>
        </authorList>
    </citation>
    <scope>NUCLEOTIDE SEQUENCE [LARGE SCALE GENOMIC DNA]</scope>
    <source>
        <strain evidence="2 3">CBS 7877</strain>
    </source>
</reference>
<dbReference type="Gene3D" id="3.40.50.150">
    <property type="entry name" value="Vaccinia Virus protein VP39"/>
    <property type="match status" value="1"/>
</dbReference>
<dbReference type="OrthoDB" id="61390at2759"/>
<evidence type="ECO:0000313" key="3">
    <source>
        <dbReference type="Proteomes" id="UP000269793"/>
    </source>
</evidence>
<feature type="domain" description="Methyltransferase" evidence="1">
    <location>
        <begin position="59"/>
        <end position="151"/>
    </location>
</feature>
<sequence length="264" mass="29161">MRHDAYASIAHLALNVTPPRTQWMNMGLWTQQDASFPDACQALAEFLHQAAHIPPGARILDVGHGCGDSLLLLAETYKPACLHGVTFEAAQAQQARQRLGERATIWCADAVAWLKNSVDTYDTVLALDCAYHFSDRADFVRTASQRLAPGGTLALVDLVGAWPYPAWLTPAPSVPAPSRPPTVWERVQHYVICRLSRTNPHAFLSFDAYRALLHEAHLDVVDVQDISHDVFPGLAAFLRGLGVHDRAWRGGSVWQRCALLGARW</sequence>
<dbReference type="InterPro" id="IPR029063">
    <property type="entry name" value="SAM-dependent_MTases_sf"/>
</dbReference>
<dbReference type="InterPro" id="IPR041698">
    <property type="entry name" value="Methyltransf_25"/>
</dbReference>
<dbReference type="Pfam" id="PF13649">
    <property type="entry name" value="Methyltransf_25"/>
    <property type="match status" value="1"/>
</dbReference>
<dbReference type="STRING" id="425264.A0A3G2S6P8"/>
<proteinExistence type="predicted"/>
<keyword evidence="2" id="KW-0808">Transferase</keyword>
<accession>A0A3G2S6P8</accession>
<protein>
    <submittedName>
        <fullName evidence="2">Demethylrebeccamycin-D-glucose O-methyltransferase</fullName>
        <ecNumber evidence="2">2.1.1.164</ecNumber>
    </submittedName>
</protein>
<evidence type="ECO:0000259" key="1">
    <source>
        <dbReference type="Pfam" id="PF13649"/>
    </source>
</evidence>
<dbReference type="CDD" id="cd02440">
    <property type="entry name" value="AdoMet_MTases"/>
    <property type="match status" value="1"/>
</dbReference>
<dbReference type="AlphaFoldDB" id="A0A3G2S6P8"/>
<keyword evidence="2" id="KW-0489">Methyltransferase</keyword>
<dbReference type="PANTHER" id="PTHR43591:SF24">
    <property type="entry name" value="2-METHOXY-6-POLYPRENYL-1,4-BENZOQUINOL METHYLASE, MITOCHONDRIAL"/>
    <property type="match status" value="1"/>
</dbReference>
<organism evidence="2 3">
    <name type="scientific">Malassezia restricta (strain ATCC 96810 / NBRC 103918 / CBS 7877)</name>
    <name type="common">Seborrheic dermatitis infection agent</name>
    <dbReference type="NCBI Taxonomy" id="425264"/>
    <lineage>
        <taxon>Eukaryota</taxon>
        <taxon>Fungi</taxon>
        <taxon>Dikarya</taxon>
        <taxon>Basidiomycota</taxon>
        <taxon>Ustilaginomycotina</taxon>
        <taxon>Malasseziomycetes</taxon>
        <taxon>Malasseziales</taxon>
        <taxon>Malasseziaceae</taxon>
        <taxon>Malassezia</taxon>
    </lineage>
</organism>
<evidence type="ECO:0000313" key="2">
    <source>
        <dbReference type="EMBL" id="AYO43703.1"/>
    </source>
</evidence>
<dbReference type="SUPFAM" id="SSF53335">
    <property type="entry name" value="S-adenosyl-L-methionine-dependent methyltransferases"/>
    <property type="match status" value="1"/>
</dbReference>
<gene>
    <name evidence="2" type="primary">rebM</name>
    <name evidence="2" type="ORF">DNF11_2753</name>
</gene>
<name>A0A3G2S6P8_MALR7</name>
<dbReference type="EMBL" id="CP033152">
    <property type="protein sequence ID" value="AYO43703.1"/>
    <property type="molecule type" value="Genomic_DNA"/>
</dbReference>
<dbReference type="VEuPathDB" id="FungiDB:DNF11_2753"/>